<dbReference type="Proteomes" id="UP000002195">
    <property type="component" value="Unassembled WGS sequence"/>
</dbReference>
<comment type="caution">
    <text evidence="4">The sequence shown here is derived from an EMBL/GenBank/DDBJ whole genome shotgun (WGS) entry which is preliminary data.</text>
</comment>
<feature type="chain" id="PRO_5004285540" description="SCP domain-containing protein" evidence="2">
    <location>
        <begin position="25"/>
        <end position="370"/>
    </location>
</feature>
<dbReference type="AlphaFoldDB" id="Q75JL1"/>
<evidence type="ECO:0000313" key="4">
    <source>
        <dbReference type="EMBL" id="EAL69337.1"/>
    </source>
</evidence>
<dbReference type="HOGENOM" id="CLU_748916_0_0_1"/>
<name>Q75JL1_DICDI</name>
<dbReference type="SUPFAM" id="SSF55797">
    <property type="entry name" value="PR-1-like"/>
    <property type="match status" value="1"/>
</dbReference>
<dbReference type="PaxDb" id="44689-DDB0169471"/>
<feature type="signal peptide" evidence="2">
    <location>
        <begin position="1"/>
        <end position="24"/>
    </location>
</feature>
<dbReference type="PANTHER" id="PTHR31157">
    <property type="entry name" value="SCP DOMAIN-CONTAINING PROTEIN"/>
    <property type="match status" value="1"/>
</dbReference>
<dbReference type="dictyBase" id="DDB_G0276075"/>
<dbReference type="Pfam" id="PF00188">
    <property type="entry name" value="CAP"/>
    <property type="match status" value="1"/>
</dbReference>
<proteinExistence type="predicted"/>
<sequence>MKYIHHIFIILLIFVFASLNKVEAGNFLFPPVPTKPPKTPKPVRPTSSPLGPPEKNDENYGTPVNGDRPKWIERSAHLLTNILRIDPQGYKKMFFTGGETMYNVLSKGGIYQPMHPLYYRRDLDKSALSHSEDMSSTPCFQHPSCNGTDTDTRLRYFYTGCGDPNQDESSYGENILKGMKTAKDSINYWICENWPIGNGICVSDGSNDGHRSNLLNSDFYSIGIASKLSNVDSLVYWTQDFDSSICPMDIADLPIHSGSHIFSDDKSSCTFGVTFFSERKSITSVMGKVYINYNTEITEEPFVFDLTLKIGSTTKGVYFYDTSNFSKNDSYYFEFTILDNSKSITYRYPQKGYLRLIDESILDEPSWVKV</sequence>
<evidence type="ECO:0000259" key="3">
    <source>
        <dbReference type="Pfam" id="PF00188"/>
    </source>
</evidence>
<dbReference type="Gene3D" id="3.40.33.10">
    <property type="entry name" value="CAP"/>
    <property type="match status" value="1"/>
</dbReference>
<organism evidence="4 5">
    <name type="scientific">Dictyostelium discoideum</name>
    <name type="common">Social amoeba</name>
    <dbReference type="NCBI Taxonomy" id="44689"/>
    <lineage>
        <taxon>Eukaryota</taxon>
        <taxon>Amoebozoa</taxon>
        <taxon>Evosea</taxon>
        <taxon>Eumycetozoa</taxon>
        <taxon>Dictyostelia</taxon>
        <taxon>Dictyosteliales</taxon>
        <taxon>Dictyosteliaceae</taxon>
        <taxon>Dictyostelium</taxon>
    </lineage>
</organism>
<dbReference type="VEuPathDB" id="AmoebaDB:DDB_G0276075"/>
<accession>Q75JL1</accession>
<accession>Q552B3</accession>
<keyword evidence="2" id="KW-0732">Signal</keyword>
<dbReference type="OMA" id="WIERANH"/>
<evidence type="ECO:0000256" key="1">
    <source>
        <dbReference type="SAM" id="MobiDB-lite"/>
    </source>
</evidence>
<dbReference type="KEGG" id="ddi:DDB_G0276075"/>
<gene>
    <name evidence="4" type="ORF">DDB_G0276075</name>
</gene>
<dbReference type="InterPro" id="IPR035940">
    <property type="entry name" value="CAP_sf"/>
</dbReference>
<feature type="region of interest" description="Disordered" evidence="1">
    <location>
        <begin position="30"/>
        <end position="66"/>
    </location>
</feature>
<dbReference type="PANTHER" id="PTHR31157:SF31">
    <property type="entry name" value="SCP DOMAIN-CONTAINING PROTEIN"/>
    <property type="match status" value="1"/>
</dbReference>
<evidence type="ECO:0000256" key="2">
    <source>
        <dbReference type="SAM" id="SignalP"/>
    </source>
</evidence>
<dbReference type="PhylomeDB" id="Q75JL1"/>
<feature type="domain" description="SCP" evidence="3">
    <location>
        <begin position="112"/>
        <end position="241"/>
    </location>
</feature>
<protein>
    <recommendedName>
        <fullName evidence="3">SCP domain-containing protein</fullName>
    </recommendedName>
</protein>
<dbReference type="CDD" id="cd05379">
    <property type="entry name" value="CAP_bacterial"/>
    <property type="match status" value="1"/>
</dbReference>
<dbReference type="InterPro" id="IPR014044">
    <property type="entry name" value="CAP_dom"/>
</dbReference>
<evidence type="ECO:0000313" key="5">
    <source>
        <dbReference type="Proteomes" id="UP000002195"/>
    </source>
</evidence>
<dbReference type="GlyGen" id="Q75JL1">
    <property type="glycosylation" value="1 site"/>
</dbReference>
<reference evidence="4 5" key="1">
    <citation type="journal article" date="2005" name="Nature">
        <title>The genome of the social amoeba Dictyostelium discoideum.</title>
        <authorList>
            <consortium name="The Dictyostelium discoideum Sequencing Consortium"/>
            <person name="Eichinger L."/>
            <person name="Pachebat J.A."/>
            <person name="Glockner G."/>
            <person name="Rajandream M.A."/>
            <person name="Sucgang R."/>
            <person name="Berriman M."/>
            <person name="Song J."/>
            <person name="Olsen R."/>
            <person name="Szafranski K."/>
            <person name="Xu Q."/>
            <person name="Tunggal B."/>
            <person name="Kummerfeld S."/>
            <person name="Madera M."/>
            <person name="Konfortov B.A."/>
            <person name="Rivero F."/>
            <person name="Bankier A.T."/>
            <person name="Lehmann R."/>
            <person name="Hamlin N."/>
            <person name="Davies R."/>
            <person name="Gaudet P."/>
            <person name="Fey P."/>
            <person name="Pilcher K."/>
            <person name="Chen G."/>
            <person name="Saunders D."/>
            <person name="Sodergren E."/>
            <person name="Davis P."/>
            <person name="Kerhornou A."/>
            <person name="Nie X."/>
            <person name="Hall N."/>
            <person name="Anjard C."/>
            <person name="Hemphill L."/>
            <person name="Bason N."/>
            <person name="Farbrother P."/>
            <person name="Desany B."/>
            <person name="Just E."/>
            <person name="Morio T."/>
            <person name="Rost R."/>
            <person name="Churcher C."/>
            <person name="Cooper J."/>
            <person name="Haydock S."/>
            <person name="van Driessche N."/>
            <person name="Cronin A."/>
            <person name="Goodhead I."/>
            <person name="Muzny D."/>
            <person name="Mourier T."/>
            <person name="Pain A."/>
            <person name="Lu M."/>
            <person name="Harper D."/>
            <person name="Lindsay R."/>
            <person name="Hauser H."/>
            <person name="James K."/>
            <person name="Quiles M."/>
            <person name="Madan Babu M."/>
            <person name="Saito T."/>
            <person name="Buchrieser C."/>
            <person name="Wardroper A."/>
            <person name="Felder M."/>
            <person name="Thangavelu M."/>
            <person name="Johnson D."/>
            <person name="Knights A."/>
            <person name="Loulseged H."/>
            <person name="Mungall K."/>
            <person name="Oliver K."/>
            <person name="Price C."/>
            <person name="Quail M.A."/>
            <person name="Urushihara H."/>
            <person name="Hernandez J."/>
            <person name="Rabbinowitsch E."/>
            <person name="Steffen D."/>
            <person name="Sanders M."/>
            <person name="Ma J."/>
            <person name="Kohara Y."/>
            <person name="Sharp S."/>
            <person name="Simmonds M."/>
            <person name="Spiegler S."/>
            <person name="Tivey A."/>
            <person name="Sugano S."/>
            <person name="White B."/>
            <person name="Walker D."/>
            <person name="Woodward J."/>
            <person name="Winckler T."/>
            <person name="Tanaka Y."/>
            <person name="Shaulsky G."/>
            <person name="Schleicher M."/>
            <person name="Weinstock G."/>
            <person name="Rosenthal A."/>
            <person name="Cox E.C."/>
            <person name="Chisholm R.L."/>
            <person name="Gibbs R."/>
            <person name="Loomis W.F."/>
            <person name="Platzer M."/>
            <person name="Kay R.R."/>
            <person name="Williams J."/>
            <person name="Dear P.H."/>
            <person name="Noegel A.A."/>
            <person name="Barrell B."/>
            <person name="Kuspa A."/>
        </authorList>
    </citation>
    <scope>NUCLEOTIDE SEQUENCE [LARGE SCALE GENOMIC DNA]</scope>
    <source>
        <strain evidence="4 5">AX4</strain>
    </source>
</reference>
<keyword evidence="5" id="KW-1185">Reference proteome</keyword>
<feature type="compositionally biased region" description="Pro residues" evidence="1">
    <location>
        <begin position="30"/>
        <end position="43"/>
    </location>
</feature>
<dbReference type="RefSeq" id="XP_643315.1">
    <property type="nucleotide sequence ID" value="XM_638223.1"/>
</dbReference>
<dbReference type="GeneID" id="8620361"/>
<dbReference type="FunCoup" id="Q75JL1">
    <property type="interactions" value="2"/>
</dbReference>
<dbReference type="EMBL" id="AAFI02000014">
    <property type="protein sequence ID" value="EAL69337.1"/>
    <property type="molecule type" value="Genomic_DNA"/>
</dbReference>
<dbReference type="InParanoid" id="Q75JL1"/>